<keyword evidence="2" id="KW-0067">ATP-binding</keyword>
<keyword evidence="3" id="KW-0472">Membrane</keyword>
<dbReference type="InterPro" id="IPR050173">
    <property type="entry name" value="ABC_transporter_C-like"/>
</dbReference>
<dbReference type="PANTHER" id="PTHR24223">
    <property type="entry name" value="ATP-BINDING CASSETTE SUB-FAMILY C"/>
    <property type="match status" value="1"/>
</dbReference>
<keyword evidence="3" id="KW-1133">Transmembrane helix</keyword>
<evidence type="ECO:0000313" key="5">
    <source>
        <dbReference type="Proteomes" id="UP001140094"/>
    </source>
</evidence>
<dbReference type="AlphaFoldDB" id="A0A9W8HSS6"/>
<evidence type="ECO:0000256" key="1">
    <source>
        <dbReference type="ARBA" id="ARBA00022741"/>
    </source>
</evidence>
<gene>
    <name evidence="4" type="ORF">H4R20_003724</name>
</gene>
<accession>A0A9W8HSS6</accession>
<evidence type="ECO:0000313" key="4">
    <source>
        <dbReference type="EMBL" id="KAJ2801307.1"/>
    </source>
</evidence>
<proteinExistence type="predicted"/>
<dbReference type="GO" id="GO:0042626">
    <property type="term" value="F:ATPase-coupled transmembrane transporter activity"/>
    <property type="evidence" value="ECO:0007669"/>
    <property type="project" value="TreeGrafter"/>
</dbReference>
<keyword evidence="3" id="KW-0812">Transmembrane</keyword>
<name>A0A9W8HSS6_9FUNG</name>
<reference evidence="4" key="1">
    <citation type="submission" date="2022-07" db="EMBL/GenBank/DDBJ databases">
        <title>Phylogenomic reconstructions and comparative analyses of Kickxellomycotina fungi.</title>
        <authorList>
            <person name="Reynolds N.K."/>
            <person name="Stajich J.E."/>
            <person name="Barry K."/>
            <person name="Grigoriev I.V."/>
            <person name="Crous P."/>
            <person name="Smith M.E."/>
        </authorList>
    </citation>
    <scope>NUCLEOTIDE SEQUENCE</scope>
    <source>
        <strain evidence="4">NRRL 1565</strain>
    </source>
</reference>
<evidence type="ECO:0008006" key="6">
    <source>
        <dbReference type="Google" id="ProtNLM"/>
    </source>
</evidence>
<dbReference type="EMBL" id="JANBUO010000834">
    <property type="protein sequence ID" value="KAJ2801307.1"/>
    <property type="molecule type" value="Genomic_DNA"/>
</dbReference>
<dbReference type="OrthoDB" id="6500128at2759"/>
<dbReference type="Proteomes" id="UP001140094">
    <property type="component" value="Unassembled WGS sequence"/>
</dbReference>
<evidence type="ECO:0000256" key="2">
    <source>
        <dbReference type="ARBA" id="ARBA00022840"/>
    </source>
</evidence>
<keyword evidence="5" id="KW-1185">Reference proteome</keyword>
<dbReference type="GO" id="GO:0005524">
    <property type="term" value="F:ATP binding"/>
    <property type="evidence" value="ECO:0007669"/>
    <property type="project" value="UniProtKB-KW"/>
</dbReference>
<keyword evidence="1" id="KW-0547">Nucleotide-binding</keyword>
<feature type="transmembrane region" description="Helical" evidence="3">
    <location>
        <begin position="17"/>
        <end position="35"/>
    </location>
</feature>
<organism evidence="4 5">
    <name type="scientific">Coemansia guatemalensis</name>
    <dbReference type="NCBI Taxonomy" id="2761395"/>
    <lineage>
        <taxon>Eukaryota</taxon>
        <taxon>Fungi</taxon>
        <taxon>Fungi incertae sedis</taxon>
        <taxon>Zoopagomycota</taxon>
        <taxon>Kickxellomycotina</taxon>
        <taxon>Kickxellomycetes</taxon>
        <taxon>Kickxellales</taxon>
        <taxon>Kickxellaceae</taxon>
        <taxon>Coemansia</taxon>
    </lineage>
</organism>
<evidence type="ECO:0000256" key="3">
    <source>
        <dbReference type="SAM" id="Phobius"/>
    </source>
</evidence>
<feature type="non-terminal residue" evidence="4">
    <location>
        <position position="189"/>
    </location>
</feature>
<dbReference type="GO" id="GO:0016020">
    <property type="term" value="C:membrane"/>
    <property type="evidence" value="ECO:0007669"/>
    <property type="project" value="TreeGrafter"/>
</dbReference>
<comment type="caution">
    <text evidence="4">The sequence shown here is derived from an EMBL/GenBank/DDBJ whole genome shotgun (WGS) entry which is preliminary data.</text>
</comment>
<protein>
    <recommendedName>
        <fullName evidence="6">ABC transmembrane type-1 domain-containing protein</fullName>
    </recommendedName>
</protein>
<sequence>MRLRTAITIGYIDSHPAIVATIITFMLASFATLILECQSRPEKLYELIEGDDGTYSTLYSPEERSNIFSKITYSWLTPLLEQGIRKPLEMEDIYEVTKDLRPNIVFGVFQQSWKNEQSSGNPSLFRATIKACGWKWACSIITRFIRDMLVLLHPVLLSRLIGFVMTYNTTKAEPIENGYFYAVAIFVII</sequence>